<feature type="binding site" evidence="4">
    <location>
        <position position="245"/>
    </location>
    <ligand>
        <name>substrate</name>
    </ligand>
</feature>
<dbReference type="PANTHER" id="PTHR36845">
    <property type="entry name" value="HYDROLASE, PUTATIVE (AFU_ORTHOLOGUE AFUA_7G05090)-RELATED"/>
    <property type="match status" value="1"/>
</dbReference>
<feature type="binding site" evidence="4">
    <location>
        <position position="369"/>
    </location>
    <ligand>
        <name>substrate</name>
    </ligand>
</feature>
<dbReference type="GO" id="GO:0052757">
    <property type="term" value="F:chondroitin hydrolase activity"/>
    <property type="evidence" value="ECO:0007669"/>
    <property type="project" value="TreeGrafter"/>
</dbReference>
<evidence type="ECO:0000256" key="1">
    <source>
        <dbReference type="ARBA" id="ARBA00022801"/>
    </source>
</evidence>
<dbReference type="Proteomes" id="UP000004757">
    <property type="component" value="Unassembled WGS sequence"/>
</dbReference>
<feature type="binding site" evidence="4">
    <location>
        <position position="173"/>
    </location>
    <ligand>
        <name>substrate</name>
    </ligand>
</feature>
<gene>
    <name evidence="5" type="ORF">MALL_0097</name>
</gene>
<name>D4XVT4_9BACT</name>
<evidence type="ECO:0000256" key="4">
    <source>
        <dbReference type="PIRSR" id="PIRSR610905-2"/>
    </source>
</evidence>
<dbReference type="GO" id="GO:0000272">
    <property type="term" value="P:polysaccharide catabolic process"/>
    <property type="evidence" value="ECO:0007669"/>
    <property type="project" value="TreeGrafter"/>
</dbReference>
<keyword evidence="1 5" id="KW-0378">Hydrolase</keyword>
<evidence type="ECO:0000256" key="3">
    <source>
        <dbReference type="PIRSR" id="PIRSR610905-1"/>
    </source>
</evidence>
<feature type="binding site" evidence="4">
    <location>
        <position position="113"/>
    </location>
    <ligand>
        <name>substrate</name>
    </ligand>
</feature>
<dbReference type="eggNOG" id="COG4225">
    <property type="taxonomic scope" value="Bacteria"/>
</dbReference>
<dbReference type="RefSeq" id="WP_005683478.1">
    <property type="nucleotide sequence ID" value="NZ_ADNC01000012.1"/>
</dbReference>
<feature type="binding site" evidence="4">
    <location>
        <position position="249"/>
    </location>
    <ligand>
        <name>substrate</name>
    </ligand>
</feature>
<reference evidence="5 6" key="1">
    <citation type="submission" date="2010-03" db="EMBL/GenBank/DDBJ databases">
        <authorList>
            <person name="Glass J.I."/>
            <person name="Benders G.A."/>
            <person name="Durkin A.S."/>
            <person name="Farmerie W.G."/>
            <person name="Hlavinka K."/>
            <person name="Hostetler J."/>
            <person name="Jackson J."/>
            <person name="May M.A."/>
            <person name="Miller R.H."/>
            <person name="Paralanov V."/>
            <person name="Radune D."/>
            <person name="Szczypinski B."/>
            <person name="Brown D.R."/>
        </authorList>
    </citation>
    <scope>NUCLEOTIDE SEQUENCE [LARGE SCALE GENOMIC DNA]</scope>
    <source>
        <strain evidence="5 6">A21JP2</strain>
    </source>
</reference>
<proteinExistence type="inferred from homology"/>
<feature type="active site" description="Proton donor" evidence="3">
    <location>
        <position position="173"/>
    </location>
</feature>
<dbReference type="InterPro" id="IPR008928">
    <property type="entry name" value="6-hairpin_glycosidase_sf"/>
</dbReference>
<keyword evidence="5" id="KW-0326">Glycosidase</keyword>
<accession>D4XVT4</accession>
<dbReference type="Gene3D" id="1.50.10.10">
    <property type="match status" value="1"/>
</dbReference>
<feature type="binding site" evidence="4">
    <location>
        <position position="231"/>
    </location>
    <ligand>
        <name>substrate</name>
    </ligand>
</feature>
<dbReference type="AlphaFoldDB" id="D4XVT4"/>
<sequence>MFIQNNKDILLKNTLLLNPKLGKKQIKKAIEDALKQVDLNIAYFGDNTYPTPQTFDDKYKIMDNTEWTNGFWTGQIWLAYEYTKNPKYLEVGLEHVQSYLHRIENKIEVNHHDMGFLYSLSCVAAYKLTGNLDAKKAALLAADNLASRYSDSGKFIQAWGNIHGNDNYRLIIDCLLNIPLLFWAAQNGGNPEYKQIALNHFNTSLKSVIRNDGTTFHTYYFDKETNKPLYGKTRQGYNDESCWARGQAWGIYGIPLTLKYISDMNLLDKDTLNIYQKVVNQFLNNLGSNDFIAYWDLILNNDDKHSRDTSANAIAVCGLLEMKKLKLLKPELLEVYERAANKMMQSLIDKYALLKMGPGSPILYHGVYSWHTNKGVDEGNIWGDYFYLEALMRLLNEDNQEVYW</sequence>
<dbReference type="STRING" id="747682.MALL_0097"/>
<comment type="caution">
    <text evidence="5">The sequence shown here is derived from an EMBL/GenBank/DDBJ whole genome shotgun (WGS) entry which is preliminary data.</text>
</comment>
<organism evidence="5 6">
    <name type="scientific">Mycoplasmopsis alligatoris A21JP2</name>
    <dbReference type="NCBI Taxonomy" id="747682"/>
    <lineage>
        <taxon>Bacteria</taxon>
        <taxon>Bacillati</taxon>
        <taxon>Mycoplasmatota</taxon>
        <taxon>Mycoplasmoidales</taxon>
        <taxon>Metamycoplasmataceae</taxon>
        <taxon>Mycoplasmopsis</taxon>
    </lineage>
</organism>
<feature type="binding site" evidence="4">
    <location>
        <position position="233"/>
    </location>
    <ligand>
        <name>substrate</name>
    </ligand>
</feature>
<keyword evidence="6" id="KW-1185">Reference proteome</keyword>
<dbReference type="SUPFAM" id="SSF48208">
    <property type="entry name" value="Six-hairpin glycosidases"/>
    <property type="match status" value="1"/>
</dbReference>
<evidence type="ECO:0000256" key="2">
    <source>
        <dbReference type="ARBA" id="ARBA00038358"/>
    </source>
</evidence>
<comment type="similarity">
    <text evidence="2">Belongs to the glycosyl hydrolase 88 family.</text>
</comment>
<dbReference type="PANTHER" id="PTHR36845:SF1">
    <property type="entry name" value="HYDROLASE, PUTATIVE (AFU_ORTHOLOGUE AFUA_7G05090)-RELATED"/>
    <property type="match status" value="1"/>
</dbReference>
<dbReference type="EMBL" id="ADNC01000012">
    <property type="protein sequence ID" value="EFF41546.1"/>
    <property type="molecule type" value="Genomic_DNA"/>
</dbReference>
<feature type="active site" description="Nucleophile" evidence="3">
    <location>
        <position position="113"/>
    </location>
</feature>
<dbReference type="InterPro" id="IPR012341">
    <property type="entry name" value="6hp_glycosidase-like_sf"/>
</dbReference>
<dbReference type="InterPro" id="IPR052369">
    <property type="entry name" value="UG_Glycosaminoglycan_Hydrolase"/>
</dbReference>
<dbReference type="EC" id="3.2.1.-" evidence="5"/>
<protein>
    <submittedName>
        <fullName evidence="5">Glycosyl hydrolase, family 88</fullName>
        <ecNumber evidence="5">3.2.1.-</ecNumber>
    </submittedName>
</protein>
<dbReference type="InterPro" id="IPR010905">
    <property type="entry name" value="Glyco_hydro_88"/>
</dbReference>
<evidence type="ECO:0000313" key="6">
    <source>
        <dbReference type="Proteomes" id="UP000004757"/>
    </source>
</evidence>
<evidence type="ECO:0000313" key="5">
    <source>
        <dbReference type="EMBL" id="EFF41546.1"/>
    </source>
</evidence>
<dbReference type="OrthoDB" id="428577at2"/>
<dbReference type="Pfam" id="PF07470">
    <property type="entry name" value="Glyco_hydro_88"/>
    <property type="match status" value="1"/>
</dbReference>